<dbReference type="RefSeq" id="WP_104642072.1">
    <property type="nucleotide sequence ID" value="NZ_AQGW01000018.1"/>
</dbReference>
<dbReference type="CDD" id="cd11304">
    <property type="entry name" value="Cadherin_repeat"/>
    <property type="match status" value="1"/>
</dbReference>
<gene>
    <name evidence="4" type="ORF">PCAR9_A20403</name>
    <name evidence="3" type="ORF">PCARR_a0462</name>
</gene>
<dbReference type="PROSITE" id="PS51257">
    <property type="entry name" value="PROKAR_LIPOPROTEIN"/>
    <property type="match status" value="1"/>
</dbReference>
<dbReference type="OrthoDB" id="6231808at2"/>
<evidence type="ECO:0000313" key="6">
    <source>
        <dbReference type="Proteomes" id="UP000615003"/>
    </source>
</evidence>
<dbReference type="EMBL" id="AQGW01000018">
    <property type="protein sequence ID" value="MBE0382181.1"/>
    <property type="molecule type" value="Genomic_DNA"/>
</dbReference>
<dbReference type="Proteomes" id="UP000238288">
    <property type="component" value="Chromosome PCAR9a"/>
</dbReference>
<evidence type="ECO:0000256" key="1">
    <source>
        <dbReference type="SAM" id="SignalP"/>
    </source>
</evidence>
<dbReference type="Gene3D" id="2.60.40.60">
    <property type="entry name" value="Cadherins"/>
    <property type="match status" value="1"/>
</dbReference>
<reference evidence="4 5" key="2">
    <citation type="submission" date="2017-11" db="EMBL/GenBank/DDBJ databases">
        <authorList>
            <person name="Han C.G."/>
        </authorList>
    </citation>
    <scope>NUCLEOTIDE SEQUENCE [LARGE SCALE GENOMIC DNA]</scope>
    <source>
        <strain evidence="5">ATCC 43555</strain>
        <strain evidence="4">ATCC43555</strain>
    </source>
</reference>
<dbReference type="InterPro" id="IPR040853">
    <property type="entry name" value="RapA2_cadherin-like"/>
</dbReference>
<feature type="chain" id="PRO_5014408899" description="RapA2 cadherin-like domain-containing protein" evidence="1">
    <location>
        <begin position="18"/>
        <end position="914"/>
    </location>
</feature>
<evidence type="ECO:0000313" key="3">
    <source>
        <dbReference type="EMBL" id="MBE0382181.1"/>
    </source>
</evidence>
<dbReference type="EMBL" id="LT965928">
    <property type="protein sequence ID" value="SOU39976.1"/>
    <property type="molecule type" value="Genomic_DNA"/>
</dbReference>
<dbReference type="Pfam" id="PF17963">
    <property type="entry name" value="Big_9"/>
    <property type="match status" value="1"/>
</dbReference>
<evidence type="ECO:0000259" key="2">
    <source>
        <dbReference type="Pfam" id="PF17803"/>
    </source>
</evidence>
<protein>
    <recommendedName>
        <fullName evidence="2">RapA2 cadherin-like domain-containing protein</fullName>
    </recommendedName>
</protein>
<sequence>MNKLIKFTPILCALALAGCGGGSGNTAPQFSQPNLSFTVNEDTAFLGQVTATDDDALSYTLANAPSNGIIAVEANGEFTYTPFSNYFGEDTATISASDGSLTANVVIRFSVENVNDAPQLLTTNVFVTSSTTTQGVITTQDLDGDTVTISLITPPSNGVMSINSTTGEFTYEAQSLSSIDEQFEISYTDGLISEPLTAIISLSPSYVTNEDKLNYYYSSSLSHLKQADELSANIADELSRYEVYATQAAAYARAGFLDTANDYLALINEQTARSSALKDVAQALDEIGQTEQANDYRDQAVAAYNQYLADKGFDNIASSDASALYSLVKSYLAADQVSQASNLLNTISLYAEQVREDEYTSSYGYFLNGVRLSIDDALQSYAQSLDESDLTQAKLLANNYAQLAVKTGYRLVRSGEYEGQPYEQYKTLHGAWAAQYLYRAGEFEAAKDYTNQVLAMYGSTGFDSNYAYSASPYSAATLDNYTYPIQFLAGLIEGLYQSGENPAITLSDSETDINSAQEQVYGFNIANRLLGGEDITSAAAQARSFFIENGDYNEFFRALTSLDNVPGTGLILSEAGRNDLAQQVFTYAGDFIASDDYISKESSTTLLTGSKGCKLLVDLTAQVGGDTANSANKCLTMLNTLNAGDIRTLSNTSSIAAHNQVIVSLIKGGLSEQVAGVHNQLLSYIALDEDTEDRFEARLETLGYLVNANQTSLASTTLNDAITEITPELNALTSDQLETILAAVKAEVIGLEEAQTGEFERYSMLSSMGTNAANISDFSANYSNAKTQASTLLNTLEPLILNFADTIIADNMEDLVNSFTLINDTTKAQSLINNGVNGEADQLELYIGMTNLVASRDDFKGIAIASVDTDHDGLPNFFLPNTSDEDIALAGLIADQDADNDGVIDSEDTTPLGI</sequence>
<dbReference type="SUPFAM" id="SSF49313">
    <property type="entry name" value="Cadherin-like"/>
    <property type="match status" value="1"/>
</dbReference>
<name>A0A2K4X6L8_PSEVC</name>
<dbReference type="Pfam" id="PF17803">
    <property type="entry name" value="Cadherin_4"/>
    <property type="match status" value="1"/>
</dbReference>
<dbReference type="Proteomes" id="UP000615003">
    <property type="component" value="Unassembled WGS sequence"/>
</dbReference>
<reference evidence="3 6" key="1">
    <citation type="submission" date="2015-06" db="EMBL/GenBank/DDBJ databases">
        <title>Genome sequence of Pseudoalteromonas carrageenovora.</title>
        <authorList>
            <person name="Xie B.-B."/>
            <person name="Rong J.-C."/>
            <person name="Qin Q.-L."/>
            <person name="Zhang Y.-Z."/>
        </authorList>
    </citation>
    <scope>NUCLEOTIDE SEQUENCE [LARGE SCALE GENOMIC DNA]</scope>
    <source>
        <strain evidence="3 6">IAM 12662</strain>
    </source>
</reference>
<evidence type="ECO:0000313" key="4">
    <source>
        <dbReference type="EMBL" id="SOU39976.1"/>
    </source>
</evidence>
<feature type="signal peptide" evidence="1">
    <location>
        <begin position="1"/>
        <end position="17"/>
    </location>
</feature>
<keyword evidence="1" id="KW-0732">Signal</keyword>
<dbReference type="InterPro" id="IPR015919">
    <property type="entry name" value="Cadherin-like_sf"/>
</dbReference>
<proteinExistence type="predicted"/>
<dbReference type="GO" id="GO:0016020">
    <property type="term" value="C:membrane"/>
    <property type="evidence" value="ECO:0007669"/>
    <property type="project" value="InterPro"/>
</dbReference>
<dbReference type="GO" id="GO:0005509">
    <property type="term" value="F:calcium ion binding"/>
    <property type="evidence" value="ECO:0007669"/>
    <property type="project" value="InterPro"/>
</dbReference>
<keyword evidence="6" id="KW-1185">Reference proteome</keyword>
<evidence type="ECO:0000313" key="5">
    <source>
        <dbReference type="Proteomes" id="UP000238288"/>
    </source>
</evidence>
<feature type="domain" description="RapA2 cadherin-like" evidence="2">
    <location>
        <begin position="107"/>
        <end position="171"/>
    </location>
</feature>
<dbReference type="GeneID" id="93662619"/>
<dbReference type="AlphaFoldDB" id="A0A2K4X6L8"/>
<organism evidence="4 5">
    <name type="scientific">Pseudoalteromonas carrageenovora IAM 12662</name>
    <dbReference type="NCBI Taxonomy" id="1314868"/>
    <lineage>
        <taxon>Bacteria</taxon>
        <taxon>Pseudomonadati</taxon>
        <taxon>Pseudomonadota</taxon>
        <taxon>Gammaproteobacteria</taxon>
        <taxon>Alteromonadales</taxon>
        <taxon>Pseudoalteromonadaceae</taxon>
        <taxon>Pseudoalteromonas</taxon>
    </lineage>
</organism>
<accession>A0A2K4X6L8</accession>